<dbReference type="InterPro" id="IPR011993">
    <property type="entry name" value="PH-like_dom_sf"/>
</dbReference>
<dbReference type="InterPro" id="IPR006020">
    <property type="entry name" value="PTB/PI_dom"/>
</dbReference>
<dbReference type="Gene3D" id="2.30.29.30">
    <property type="entry name" value="Pleckstrin-homology domain (PH domain)/Phosphotyrosine-binding domain (PTB)"/>
    <property type="match status" value="1"/>
</dbReference>
<dbReference type="InterPro" id="IPR051133">
    <property type="entry name" value="Adapter_Engulfment-Domain"/>
</dbReference>
<dbReference type="Ensembl" id="ENSSFOT00015025663.2">
    <property type="protein sequence ID" value="ENSSFOP00015025382.2"/>
    <property type="gene ID" value="ENSSFOG00015016333.2"/>
</dbReference>
<dbReference type="PANTHER" id="PTHR11232">
    <property type="entry name" value="PHOSPHOTYROSINE INTERACTION DOMAIN-CONTAINING FAMILY MEMBER"/>
    <property type="match status" value="1"/>
</dbReference>
<reference evidence="3" key="2">
    <citation type="submission" date="2025-08" db="UniProtKB">
        <authorList>
            <consortium name="Ensembl"/>
        </authorList>
    </citation>
    <scope>IDENTIFICATION</scope>
</reference>
<dbReference type="SUPFAM" id="SSF50729">
    <property type="entry name" value="PH domain-like"/>
    <property type="match status" value="1"/>
</dbReference>
<dbReference type="OrthoDB" id="10070446at2759"/>
<feature type="domain" description="PID" evidence="2">
    <location>
        <begin position="11"/>
        <end position="116"/>
    </location>
</feature>
<keyword evidence="4" id="KW-1185">Reference proteome</keyword>
<dbReference type="Pfam" id="PF00640">
    <property type="entry name" value="PID"/>
    <property type="match status" value="1"/>
</dbReference>
<feature type="region of interest" description="Disordered" evidence="1">
    <location>
        <begin position="121"/>
        <end position="169"/>
    </location>
</feature>
<name>A0A8C9S6I5_SCLFO</name>
<evidence type="ECO:0000313" key="4">
    <source>
        <dbReference type="Proteomes" id="UP000694397"/>
    </source>
</evidence>
<dbReference type="PROSITE" id="PS01179">
    <property type="entry name" value="PID"/>
    <property type="match status" value="1"/>
</dbReference>
<reference evidence="3" key="3">
    <citation type="submission" date="2025-09" db="UniProtKB">
        <authorList>
            <consortium name="Ensembl"/>
        </authorList>
    </citation>
    <scope>IDENTIFICATION</scope>
</reference>
<dbReference type="PANTHER" id="PTHR11232:SF79">
    <property type="entry name" value="PTB DOMAIN-CONTAINING ENGULFMENT ADAPTER PROTEIN 1"/>
    <property type="match status" value="1"/>
</dbReference>
<feature type="compositionally biased region" description="Polar residues" evidence="1">
    <location>
        <begin position="159"/>
        <end position="169"/>
    </location>
</feature>
<evidence type="ECO:0000313" key="3">
    <source>
        <dbReference type="Ensembl" id="ENSSFOP00015025382.2"/>
    </source>
</evidence>
<sequence>MSDVYEQDVEIAFTVKFLGRTEVLRPDGLQLLYDAAEALKEGMSNKGKKKKHKVSLFMSVNGVDILEHETKFLLYTCPLSTISYCAVHQTMPHIFGFVAQHPVADMYHCYLFQSKKFSLPGNTGRKARGGGDTPRTGRQSVARHTKRDSNPRPTGEQDPVQSTAPPRPL</sequence>
<dbReference type="SMART" id="SM00462">
    <property type="entry name" value="PTB"/>
    <property type="match status" value="1"/>
</dbReference>
<dbReference type="AlphaFoldDB" id="A0A8C9S6I5"/>
<evidence type="ECO:0000259" key="2">
    <source>
        <dbReference type="PROSITE" id="PS01179"/>
    </source>
</evidence>
<dbReference type="CDD" id="cd00934">
    <property type="entry name" value="PTB"/>
    <property type="match status" value="1"/>
</dbReference>
<proteinExistence type="predicted"/>
<reference evidence="3 4" key="1">
    <citation type="submission" date="2019-04" db="EMBL/GenBank/DDBJ databases">
        <authorList>
            <consortium name="Wellcome Sanger Institute Data Sharing"/>
        </authorList>
    </citation>
    <scope>NUCLEOTIDE SEQUENCE [LARGE SCALE GENOMIC DNA]</scope>
</reference>
<dbReference type="Proteomes" id="UP000694397">
    <property type="component" value="Chromosome 19"/>
</dbReference>
<protein>
    <recommendedName>
        <fullName evidence="2">PID domain-containing protein</fullName>
    </recommendedName>
</protein>
<organism evidence="3 4">
    <name type="scientific">Scleropages formosus</name>
    <name type="common">Asian bonytongue</name>
    <name type="synonym">Osteoglossum formosum</name>
    <dbReference type="NCBI Taxonomy" id="113540"/>
    <lineage>
        <taxon>Eukaryota</taxon>
        <taxon>Metazoa</taxon>
        <taxon>Chordata</taxon>
        <taxon>Craniata</taxon>
        <taxon>Vertebrata</taxon>
        <taxon>Euteleostomi</taxon>
        <taxon>Actinopterygii</taxon>
        <taxon>Neopterygii</taxon>
        <taxon>Teleostei</taxon>
        <taxon>Osteoglossocephala</taxon>
        <taxon>Osteoglossomorpha</taxon>
        <taxon>Osteoglossiformes</taxon>
        <taxon>Osteoglossidae</taxon>
        <taxon>Scleropages</taxon>
    </lineage>
</organism>
<evidence type="ECO:0000256" key="1">
    <source>
        <dbReference type="SAM" id="MobiDB-lite"/>
    </source>
</evidence>
<accession>A0A8C9S6I5</accession>
<dbReference type="GeneTree" id="ENSGT00940000171106"/>